<dbReference type="CDD" id="cd02241">
    <property type="entry name" value="cupin_OxOx"/>
    <property type="match status" value="1"/>
</dbReference>
<evidence type="ECO:0000313" key="8">
    <source>
        <dbReference type="EMBL" id="PVI01298.1"/>
    </source>
</evidence>
<dbReference type="Proteomes" id="UP000244855">
    <property type="component" value="Unassembled WGS sequence"/>
</dbReference>
<evidence type="ECO:0000313" key="9">
    <source>
        <dbReference type="Proteomes" id="UP000244855"/>
    </source>
</evidence>
<evidence type="ECO:0000256" key="2">
    <source>
        <dbReference type="ARBA" id="ARBA00007456"/>
    </source>
</evidence>
<evidence type="ECO:0000256" key="3">
    <source>
        <dbReference type="ARBA" id="ARBA00022525"/>
    </source>
</evidence>
<comment type="similarity">
    <text evidence="2">Belongs to the germin family.</text>
</comment>
<keyword evidence="3" id="KW-0964">Secreted</keyword>
<feature type="domain" description="Cupin type-1" evidence="7">
    <location>
        <begin position="75"/>
        <end position="227"/>
    </location>
</feature>
<keyword evidence="5" id="KW-0464">Manganese</keyword>
<sequence>MYIISNALIAAIATIRTIQAQPLSPTSQPAPTAEAKEQLFRDLFSAPTAIKRFQKLLVEGNEVVAGETLKERTVFDFNRPQPANGAKGGAYKLANIESFPILAGLGISLSVGFFEPCGLSTPHVHPRATEFFVLTEGSNVNFGYILENGFVQPGQNPEIAGTVSKHEGTVFPQGSIHFQFNKACERAEFIAAFSSEDPGTTQVAQNFFNLDVGVVNTTLGFPRTINGSNIEQFRKAIPANLAQDIDNCLIKCKL</sequence>
<evidence type="ECO:0000256" key="1">
    <source>
        <dbReference type="ARBA" id="ARBA00004613"/>
    </source>
</evidence>
<dbReference type="GO" id="GO:0030145">
    <property type="term" value="F:manganese ion binding"/>
    <property type="evidence" value="ECO:0007669"/>
    <property type="project" value="InterPro"/>
</dbReference>
<dbReference type="GO" id="GO:0005576">
    <property type="term" value="C:extracellular region"/>
    <property type="evidence" value="ECO:0007669"/>
    <property type="project" value="UniProtKB-SubCell"/>
</dbReference>
<evidence type="ECO:0000256" key="6">
    <source>
        <dbReference type="SAM" id="SignalP"/>
    </source>
</evidence>
<reference evidence="8 9" key="1">
    <citation type="journal article" date="2018" name="Sci. Rep.">
        <title>Comparative genomics provides insights into the lifestyle and reveals functional heterogeneity of dark septate endophytic fungi.</title>
        <authorList>
            <person name="Knapp D.G."/>
            <person name="Nemeth J.B."/>
            <person name="Barry K."/>
            <person name="Hainaut M."/>
            <person name="Henrissat B."/>
            <person name="Johnson J."/>
            <person name="Kuo A."/>
            <person name="Lim J.H.P."/>
            <person name="Lipzen A."/>
            <person name="Nolan M."/>
            <person name="Ohm R.A."/>
            <person name="Tamas L."/>
            <person name="Grigoriev I.V."/>
            <person name="Spatafora J.W."/>
            <person name="Nagy L.G."/>
            <person name="Kovacs G.M."/>
        </authorList>
    </citation>
    <scope>NUCLEOTIDE SEQUENCE [LARGE SCALE GENOMIC DNA]</scope>
    <source>
        <strain evidence="8 9">DSE2036</strain>
    </source>
</reference>
<dbReference type="OrthoDB" id="1921208at2759"/>
<dbReference type="InterPro" id="IPR006045">
    <property type="entry name" value="Cupin_1"/>
</dbReference>
<organism evidence="8 9">
    <name type="scientific">Periconia macrospinosa</name>
    <dbReference type="NCBI Taxonomy" id="97972"/>
    <lineage>
        <taxon>Eukaryota</taxon>
        <taxon>Fungi</taxon>
        <taxon>Dikarya</taxon>
        <taxon>Ascomycota</taxon>
        <taxon>Pezizomycotina</taxon>
        <taxon>Dothideomycetes</taxon>
        <taxon>Pleosporomycetidae</taxon>
        <taxon>Pleosporales</taxon>
        <taxon>Massarineae</taxon>
        <taxon>Periconiaceae</taxon>
        <taxon>Periconia</taxon>
    </lineage>
</organism>
<dbReference type="EMBL" id="KZ805360">
    <property type="protein sequence ID" value="PVI01298.1"/>
    <property type="molecule type" value="Genomic_DNA"/>
</dbReference>
<dbReference type="SMART" id="SM00835">
    <property type="entry name" value="Cupin_1"/>
    <property type="match status" value="1"/>
</dbReference>
<name>A0A2V1DSL9_9PLEO</name>
<dbReference type="STRING" id="97972.A0A2V1DSL9"/>
<evidence type="ECO:0000256" key="5">
    <source>
        <dbReference type="ARBA" id="ARBA00023211"/>
    </source>
</evidence>
<dbReference type="InterPro" id="IPR014710">
    <property type="entry name" value="RmlC-like_jellyroll"/>
</dbReference>
<dbReference type="Pfam" id="PF00190">
    <property type="entry name" value="Cupin_1"/>
    <property type="match status" value="1"/>
</dbReference>
<evidence type="ECO:0000259" key="7">
    <source>
        <dbReference type="SMART" id="SM00835"/>
    </source>
</evidence>
<dbReference type="SUPFAM" id="SSF51182">
    <property type="entry name" value="RmlC-like cupins"/>
    <property type="match status" value="1"/>
</dbReference>
<proteinExistence type="inferred from homology"/>
<keyword evidence="4" id="KW-0479">Metal-binding</keyword>
<dbReference type="AlphaFoldDB" id="A0A2V1DSL9"/>
<comment type="subcellular location">
    <subcellularLocation>
        <location evidence="1">Secreted</location>
    </subcellularLocation>
</comment>
<dbReference type="InterPro" id="IPR001929">
    <property type="entry name" value="Germin"/>
</dbReference>
<feature type="chain" id="PRO_5016048596" evidence="6">
    <location>
        <begin position="21"/>
        <end position="254"/>
    </location>
</feature>
<keyword evidence="9" id="KW-1185">Reference proteome</keyword>
<protein>
    <submittedName>
        <fullName evidence="8">RmlC-like cupin</fullName>
    </submittedName>
</protein>
<accession>A0A2V1DSL9</accession>
<dbReference type="Gene3D" id="2.60.120.10">
    <property type="entry name" value="Jelly Rolls"/>
    <property type="match status" value="1"/>
</dbReference>
<keyword evidence="6" id="KW-0732">Signal</keyword>
<dbReference type="PANTHER" id="PTHR31238">
    <property type="entry name" value="GERMIN-LIKE PROTEIN SUBFAMILY 3 MEMBER 3"/>
    <property type="match status" value="1"/>
</dbReference>
<feature type="signal peptide" evidence="6">
    <location>
        <begin position="1"/>
        <end position="20"/>
    </location>
</feature>
<gene>
    <name evidence="8" type="ORF">DM02DRAFT_525327</name>
</gene>
<dbReference type="InterPro" id="IPR011051">
    <property type="entry name" value="RmlC_Cupin_sf"/>
</dbReference>
<evidence type="ECO:0000256" key="4">
    <source>
        <dbReference type="ARBA" id="ARBA00022723"/>
    </source>
</evidence>